<dbReference type="PANTHER" id="PTHR43557">
    <property type="entry name" value="APOPTOSIS-INDUCING FACTOR 1"/>
    <property type="match status" value="1"/>
</dbReference>
<dbReference type="InterPro" id="IPR028202">
    <property type="entry name" value="Reductase_C"/>
</dbReference>
<evidence type="ECO:0000256" key="3">
    <source>
        <dbReference type="ARBA" id="ARBA00022827"/>
    </source>
</evidence>
<evidence type="ECO:0000256" key="1">
    <source>
        <dbReference type="ARBA" id="ARBA00001974"/>
    </source>
</evidence>
<dbReference type="PRINTS" id="PR00411">
    <property type="entry name" value="PNDRDTASEI"/>
</dbReference>
<dbReference type="Pfam" id="PF07992">
    <property type="entry name" value="Pyr_redox_2"/>
    <property type="match status" value="1"/>
</dbReference>
<dbReference type="PANTHER" id="PTHR43557:SF2">
    <property type="entry name" value="RIESKE DOMAIN-CONTAINING PROTEIN-RELATED"/>
    <property type="match status" value="1"/>
</dbReference>
<keyword evidence="2" id="KW-0285">Flavoprotein</keyword>
<evidence type="ECO:0000256" key="4">
    <source>
        <dbReference type="ARBA" id="ARBA00023002"/>
    </source>
</evidence>
<evidence type="ECO:0000256" key="2">
    <source>
        <dbReference type="ARBA" id="ARBA00022630"/>
    </source>
</evidence>
<evidence type="ECO:0000259" key="6">
    <source>
        <dbReference type="Pfam" id="PF14759"/>
    </source>
</evidence>
<dbReference type="Proteomes" id="UP000199417">
    <property type="component" value="Unassembled WGS sequence"/>
</dbReference>
<feature type="domain" description="FAD/NAD(P)-binding" evidence="5">
    <location>
        <begin position="3"/>
        <end position="298"/>
    </location>
</feature>
<keyword evidence="4" id="KW-0560">Oxidoreductase</keyword>
<dbReference type="InterPro" id="IPR036188">
    <property type="entry name" value="FAD/NAD-bd_sf"/>
</dbReference>
<dbReference type="PRINTS" id="PR00368">
    <property type="entry name" value="FADPNR"/>
</dbReference>
<dbReference type="EMBL" id="FNAB01000007">
    <property type="protein sequence ID" value="SDD89020.1"/>
    <property type="molecule type" value="Genomic_DNA"/>
</dbReference>
<proteinExistence type="predicted"/>
<dbReference type="InterPro" id="IPR050446">
    <property type="entry name" value="FAD-oxidoreductase/Apoptosis"/>
</dbReference>
<sequence>MTSVVIVGTGIAGITAAETLRAEGFAGTVTVIGDDPAHPYRRPALSKDLLLDASAEERSRLRPAGYWAERRIDVRSGVVAVSVDVAGRTVRLDSGENLRYDALLLATGGRARTVDHSGGDAVRVLRAMGDVAPLREALGRTNSILVVGAGLIGSEVAATARGLGAEVTMLEAAPTLLHRVLPPRVSALFEQLHREHGVELHTSVRLDELVGDGDGVLARADDGRTWSAGAALLAVGMAPNMDLGERAGLETADGIVVDESFATSAPGVYAAGDVANRPNPVLGGRHRTEHWNSAQVQGAAAARAMHAALTGGPAEAVREVPWCWSSQYGLSLQVAGWPQSDDELVVRGSIAGRDFTVLTRRAGRLVGAVTIGRPKDVRAARTLIAEHPAVDPALLADESEDLAALAAAPGSARATAVHV</sequence>
<feature type="domain" description="Reductase C-terminal" evidence="6">
    <location>
        <begin position="322"/>
        <end position="405"/>
    </location>
</feature>
<dbReference type="Gene3D" id="3.30.390.30">
    <property type="match status" value="1"/>
</dbReference>
<dbReference type="GO" id="GO:0016651">
    <property type="term" value="F:oxidoreductase activity, acting on NAD(P)H"/>
    <property type="evidence" value="ECO:0007669"/>
    <property type="project" value="TreeGrafter"/>
</dbReference>
<dbReference type="RefSeq" id="WP_072843611.1">
    <property type="nucleotide sequence ID" value="NZ_FNAB01000007.1"/>
</dbReference>
<dbReference type="InterPro" id="IPR023753">
    <property type="entry name" value="FAD/NAD-binding_dom"/>
</dbReference>
<dbReference type="Pfam" id="PF14759">
    <property type="entry name" value="Reductase_C"/>
    <property type="match status" value="1"/>
</dbReference>
<organism evidence="7 8">
    <name type="scientific">Rhodococcus tukisamuensis</name>
    <dbReference type="NCBI Taxonomy" id="168276"/>
    <lineage>
        <taxon>Bacteria</taxon>
        <taxon>Bacillati</taxon>
        <taxon>Actinomycetota</taxon>
        <taxon>Actinomycetes</taxon>
        <taxon>Mycobacteriales</taxon>
        <taxon>Nocardiaceae</taxon>
        <taxon>Rhodococcus</taxon>
    </lineage>
</organism>
<reference evidence="7 8" key="1">
    <citation type="submission" date="2016-10" db="EMBL/GenBank/DDBJ databases">
        <authorList>
            <person name="de Groot N.N."/>
        </authorList>
    </citation>
    <scope>NUCLEOTIDE SEQUENCE [LARGE SCALE GENOMIC DNA]</scope>
    <source>
        <strain evidence="7 8">JCM 11308</strain>
    </source>
</reference>
<keyword evidence="3" id="KW-0274">FAD</keyword>
<dbReference type="SUPFAM" id="SSF51905">
    <property type="entry name" value="FAD/NAD(P)-binding domain"/>
    <property type="match status" value="1"/>
</dbReference>
<evidence type="ECO:0000259" key="5">
    <source>
        <dbReference type="Pfam" id="PF07992"/>
    </source>
</evidence>
<evidence type="ECO:0000313" key="8">
    <source>
        <dbReference type="Proteomes" id="UP000199417"/>
    </source>
</evidence>
<dbReference type="AlphaFoldDB" id="A0A1G6YF85"/>
<dbReference type="GO" id="GO:0051213">
    <property type="term" value="F:dioxygenase activity"/>
    <property type="evidence" value="ECO:0007669"/>
    <property type="project" value="UniProtKB-KW"/>
</dbReference>
<dbReference type="STRING" id="168276.SAMN05444580_107158"/>
<gene>
    <name evidence="7" type="ORF">SAMN05444580_107158</name>
</gene>
<dbReference type="Gene3D" id="3.50.50.60">
    <property type="entry name" value="FAD/NAD(P)-binding domain"/>
    <property type="match status" value="2"/>
</dbReference>
<comment type="cofactor">
    <cofactor evidence="1">
        <name>FAD</name>
        <dbReference type="ChEBI" id="CHEBI:57692"/>
    </cofactor>
</comment>
<keyword evidence="8" id="KW-1185">Reference proteome</keyword>
<dbReference type="SUPFAM" id="SSF55424">
    <property type="entry name" value="FAD/NAD-linked reductases, dimerisation (C-terminal) domain"/>
    <property type="match status" value="1"/>
</dbReference>
<keyword evidence="7" id="KW-0223">Dioxygenase</keyword>
<dbReference type="GO" id="GO:0005737">
    <property type="term" value="C:cytoplasm"/>
    <property type="evidence" value="ECO:0007669"/>
    <property type="project" value="TreeGrafter"/>
</dbReference>
<protein>
    <submittedName>
        <fullName evidence="7">3-phenylpropionate/trans-cinnamate dioxygenase ferredoxin reductase subunit</fullName>
    </submittedName>
</protein>
<name>A0A1G6YF85_9NOCA</name>
<accession>A0A1G6YF85</accession>
<evidence type="ECO:0000313" key="7">
    <source>
        <dbReference type="EMBL" id="SDD89020.1"/>
    </source>
</evidence>
<dbReference type="InterPro" id="IPR016156">
    <property type="entry name" value="FAD/NAD-linked_Rdtase_dimer_sf"/>
</dbReference>